<proteinExistence type="predicted"/>
<gene>
    <name evidence="1" type="ORF">CEXT_101671</name>
</gene>
<organism evidence="1 2">
    <name type="scientific">Caerostris extrusa</name>
    <name type="common">Bark spider</name>
    <name type="synonym">Caerostris bankana</name>
    <dbReference type="NCBI Taxonomy" id="172846"/>
    <lineage>
        <taxon>Eukaryota</taxon>
        <taxon>Metazoa</taxon>
        <taxon>Ecdysozoa</taxon>
        <taxon>Arthropoda</taxon>
        <taxon>Chelicerata</taxon>
        <taxon>Arachnida</taxon>
        <taxon>Araneae</taxon>
        <taxon>Araneomorphae</taxon>
        <taxon>Entelegynae</taxon>
        <taxon>Araneoidea</taxon>
        <taxon>Araneidae</taxon>
        <taxon>Caerostris</taxon>
    </lineage>
</organism>
<reference evidence="1 2" key="1">
    <citation type="submission" date="2021-06" db="EMBL/GenBank/DDBJ databases">
        <title>Caerostris extrusa draft genome.</title>
        <authorList>
            <person name="Kono N."/>
            <person name="Arakawa K."/>
        </authorList>
    </citation>
    <scope>NUCLEOTIDE SEQUENCE [LARGE SCALE GENOMIC DNA]</scope>
</reference>
<dbReference type="AlphaFoldDB" id="A0AAV4NE09"/>
<sequence>MPRCKNAFEKNNLIIQFNVRTPEQVSVTAIEQIEAIFPPRLEYIIQDNADQVFCKQRAKIVILKPTPLIMAFTTILAVKTASELLGSFAFFIHLLPSFSPVGTLAQVASIGGY</sequence>
<keyword evidence="2" id="KW-1185">Reference proteome</keyword>
<protein>
    <submittedName>
        <fullName evidence="1">Uncharacterized protein</fullName>
    </submittedName>
</protein>
<dbReference type="EMBL" id="BPLR01003206">
    <property type="protein sequence ID" value="GIX82113.1"/>
    <property type="molecule type" value="Genomic_DNA"/>
</dbReference>
<dbReference type="Proteomes" id="UP001054945">
    <property type="component" value="Unassembled WGS sequence"/>
</dbReference>
<evidence type="ECO:0000313" key="2">
    <source>
        <dbReference type="Proteomes" id="UP001054945"/>
    </source>
</evidence>
<comment type="caution">
    <text evidence="1">The sequence shown here is derived from an EMBL/GenBank/DDBJ whole genome shotgun (WGS) entry which is preliminary data.</text>
</comment>
<name>A0AAV4NE09_CAEEX</name>
<evidence type="ECO:0000313" key="1">
    <source>
        <dbReference type="EMBL" id="GIX82113.1"/>
    </source>
</evidence>
<accession>A0AAV4NE09</accession>